<evidence type="ECO:0000313" key="2">
    <source>
        <dbReference type="EMBL" id="GAC81981.1"/>
    </source>
</evidence>
<keyword evidence="1" id="KW-0812">Transmembrane</keyword>
<reference evidence="2 3" key="1">
    <citation type="submission" date="2013-02" db="EMBL/GenBank/DDBJ databases">
        <title>Whole genome shotgun sequence of Gordonia malaquae NBRC 108250.</title>
        <authorList>
            <person name="Yoshida I."/>
            <person name="Hosoyama A."/>
            <person name="Tsuchikane K."/>
            <person name="Ando Y."/>
            <person name="Baba S."/>
            <person name="Ohji S."/>
            <person name="Hamada M."/>
            <person name="Tamura T."/>
            <person name="Yamazoe A."/>
            <person name="Yamazaki S."/>
            <person name="Fujita N."/>
        </authorList>
    </citation>
    <scope>NUCLEOTIDE SEQUENCE [LARGE SCALE GENOMIC DNA]</scope>
    <source>
        <strain evidence="2 3">NBRC 108250</strain>
    </source>
</reference>
<name>M3TKG2_GORML</name>
<dbReference type="AlphaFoldDB" id="M3TKG2"/>
<accession>M3TKG2</accession>
<protein>
    <submittedName>
        <fullName evidence="2">Uncharacterized protein</fullName>
    </submittedName>
</protein>
<evidence type="ECO:0000313" key="3">
    <source>
        <dbReference type="Proteomes" id="UP000035009"/>
    </source>
</evidence>
<comment type="caution">
    <text evidence="2">The sequence shown here is derived from an EMBL/GenBank/DDBJ whole genome shotgun (WGS) entry which is preliminary data.</text>
</comment>
<keyword evidence="1" id="KW-0472">Membrane</keyword>
<proteinExistence type="predicted"/>
<dbReference type="RefSeq" id="WP_008382148.1">
    <property type="nucleotide sequence ID" value="NZ_BAOP01000055.1"/>
</dbReference>
<keyword evidence="3" id="KW-1185">Reference proteome</keyword>
<keyword evidence="1" id="KW-1133">Transmembrane helix</keyword>
<sequence length="69" mass="7376">MNVRSGVGRQVAGALGVAVAFYLVFMIYDGIRLDDPVPEMFTGQIVGTIIVAVLGLIVPVSTLVRQQRS</sequence>
<feature type="transmembrane region" description="Helical" evidence="1">
    <location>
        <begin position="43"/>
        <end position="64"/>
    </location>
</feature>
<dbReference type="Proteomes" id="UP000035009">
    <property type="component" value="Unassembled WGS sequence"/>
</dbReference>
<evidence type="ECO:0000256" key="1">
    <source>
        <dbReference type="SAM" id="Phobius"/>
    </source>
</evidence>
<gene>
    <name evidence="2" type="ORF">GM1_055_00120</name>
</gene>
<feature type="transmembrane region" description="Helical" evidence="1">
    <location>
        <begin position="12"/>
        <end position="31"/>
    </location>
</feature>
<organism evidence="2 3">
    <name type="scientific">Gordonia malaquae NBRC 108250</name>
    <dbReference type="NCBI Taxonomy" id="1223542"/>
    <lineage>
        <taxon>Bacteria</taxon>
        <taxon>Bacillati</taxon>
        <taxon>Actinomycetota</taxon>
        <taxon>Actinomycetes</taxon>
        <taxon>Mycobacteriales</taxon>
        <taxon>Gordoniaceae</taxon>
        <taxon>Gordonia</taxon>
    </lineage>
</organism>
<dbReference type="EMBL" id="BAOP01000055">
    <property type="protein sequence ID" value="GAC81981.1"/>
    <property type="molecule type" value="Genomic_DNA"/>
</dbReference>